<evidence type="ECO:0000313" key="2">
    <source>
        <dbReference type="EMBL" id="WWM70461.1"/>
    </source>
</evidence>
<dbReference type="Pfam" id="PF01963">
    <property type="entry name" value="TraB_PrgY_gumN"/>
    <property type="match status" value="1"/>
</dbReference>
<keyword evidence="1" id="KW-0732">Signal</keyword>
<name>A0ABZ2G041_9SPHN</name>
<dbReference type="RefSeq" id="WP_338503247.1">
    <property type="nucleotide sequence ID" value="NZ_CP145607.1"/>
</dbReference>
<dbReference type="PANTHER" id="PTHR40590:SF1">
    <property type="entry name" value="CYTOPLASMIC PROTEIN"/>
    <property type="match status" value="1"/>
</dbReference>
<dbReference type="CDD" id="cd14789">
    <property type="entry name" value="Tiki"/>
    <property type="match status" value="1"/>
</dbReference>
<organism evidence="2 3">
    <name type="scientific">Sphingomonas kaistensis</name>
    <dbReference type="NCBI Taxonomy" id="298708"/>
    <lineage>
        <taxon>Bacteria</taxon>
        <taxon>Pseudomonadati</taxon>
        <taxon>Pseudomonadota</taxon>
        <taxon>Alphaproteobacteria</taxon>
        <taxon>Sphingomonadales</taxon>
        <taxon>Sphingomonadaceae</taxon>
        <taxon>Sphingomonas</taxon>
    </lineage>
</organism>
<sequence length="299" mass="31925">MGLKFNWIAKGLAALGLASAGAGDARVPSDPKPALWKVADKDTTVYLFGTIHLLPQGTRWESPLFARAAEESQGLVVETIVDTANPAPFAATMMRIATDTPGLPPVLDRVPRDKRAALASAIARARISPAALDRMETWAVALSLLGPQFGAMDLKQEEGVEMKLKARFAAAGKPIGQLETNEEQLRFFDRLPESAQQALLLGTLESPAEVSKDFGGMLSAWGRGDVAAIAKSFNAEMLGSPAMAELLLKERNANWTRWIEGRMGQPGTVMVAVGAGHLAGADSVQAMLQKRGLNVTRVQ</sequence>
<dbReference type="PANTHER" id="PTHR40590">
    <property type="entry name" value="CYTOPLASMIC PROTEIN-RELATED"/>
    <property type="match status" value="1"/>
</dbReference>
<accession>A0ABZ2G041</accession>
<dbReference type="InterPro" id="IPR047111">
    <property type="entry name" value="YbaP-like"/>
</dbReference>
<gene>
    <name evidence="2" type="ORF">V6R86_07170</name>
</gene>
<keyword evidence="3" id="KW-1185">Reference proteome</keyword>
<evidence type="ECO:0000313" key="3">
    <source>
        <dbReference type="Proteomes" id="UP001382935"/>
    </source>
</evidence>
<dbReference type="Proteomes" id="UP001382935">
    <property type="component" value="Chromosome"/>
</dbReference>
<dbReference type="InterPro" id="IPR002816">
    <property type="entry name" value="TraB/PrgY/GumN_fam"/>
</dbReference>
<feature type="chain" id="PRO_5045309331" evidence="1">
    <location>
        <begin position="23"/>
        <end position="299"/>
    </location>
</feature>
<dbReference type="EMBL" id="CP145607">
    <property type="protein sequence ID" value="WWM70461.1"/>
    <property type="molecule type" value="Genomic_DNA"/>
</dbReference>
<evidence type="ECO:0000256" key="1">
    <source>
        <dbReference type="SAM" id="SignalP"/>
    </source>
</evidence>
<proteinExistence type="predicted"/>
<reference evidence="2 3" key="1">
    <citation type="submission" date="2024-02" db="EMBL/GenBank/DDBJ databases">
        <title>Full genome sequence of Sphingomonas kaistensis.</title>
        <authorList>
            <person name="Poletto B.L."/>
            <person name="Silva G."/>
            <person name="Galante D."/>
            <person name="Campos K.R."/>
            <person name="Santos M.B.N."/>
            <person name="Sacchi C.T."/>
        </authorList>
    </citation>
    <scope>NUCLEOTIDE SEQUENCE [LARGE SCALE GENOMIC DNA]</scope>
    <source>
        <strain evidence="2 3">MA4R</strain>
    </source>
</reference>
<protein>
    <submittedName>
        <fullName evidence="2">TraB/GumN family protein</fullName>
    </submittedName>
</protein>
<feature type="signal peptide" evidence="1">
    <location>
        <begin position="1"/>
        <end position="22"/>
    </location>
</feature>